<accession>A0ACB8CK85</accession>
<sequence length="252" mass="27773">MAAKDVARSPFEFLSLVPQGHEKALKLAVYNTATLVFAAFVSAAGVAVYFILQPFLGPLLWALLFGSVLHPFKRSLCLLLGGWLDALREAGTPLAVGVFCLPFQVVDSVAERACNTVLQYFKWFLAASILVPLVYFAHHFLPVTVAWKVFAVLRVFYHIVSATLEIFSSGWMVGALYRPPCGPVFVRLAFSGGARRVSQCIGGSVLWDVRLLFLLGSRSRDNTVMTSTDSGRGAMCEERARLSWCLPHHSHH</sequence>
<dbReference type="Proteomes" id="UP000821865">
    <property type="component" value="Chromosome 6"/>
</dbReference>
<comment type="caution">
    <text evidence="1">The sequence shown here is derived from an EMBL/GenBank/DDBJ whole genome shotgun (WGS) entry which is preliminary data.</text>
</comment>
<gene>
    <name evidence="1" type="ORF">HPB49_009497</name>
</gene>
<evidence type="ECO:0000313" key="2">
    <source>
        <dbReference type="Proteomes" id="UP000821865"/>
    </source>
</evidence>
<name>A0ACB8CK85_DERSI</name>
<protein>
    <submittedName>
        <fullName evidence="1">Uncharacterized protein</fullName>
    </submittedName>
</protein>
<proteinExistence type="predicted"/>
<keyword evidence="2" id="KW-1185">Reference proteome</keyword>
<dbReference type="EMBL" id="CM023475">
    <property type="protein sequence ID" value="KAH7945322.1"/>
    <property type="molecule type" value="Genomic_DNA"/>
</dbReference>
<evidence type="ECO:0000313" key="1">
    <source>
        <dbReference type="EMBL" id="KAH7945322.1"/>
    </source>
</evidence>
<reference evidence="1" key="1">
    <citation type="submission" date="2020-05" db="EMBL/GenBank/DDBJ databases">
        <title>Large-scale comparative analyses of tick genomes elucidate their genetic diversity and vector capacities.</title>
        <authorList>
            <person name="Jia N."/>
            <person name="Wang J."/>
            <person name="Shi W."/>
            <person name="Du L."/>
            <person name="Sun Y."/>
            <person name="Zhan W."/>
            <person name="Jiang J."/>
            <person name="Wang Q."/>
            <person name="Zhang B."/>
            <person name="Ji P."/>
            <person name="Sakyi L.B."/>
            <person name="Cui X."/>
            <person name="Yuan T."/>
            <person name="Jiang B."/>
            <person name="Yang W."/>
            <person name="Lam T.T.-Y."/>
            <person name="Chang Q."/>
            <person name="Ding S."/>
            <person name="Wang X."/>
            <person name="Zhu J."/>
            <person name="Ruan X."/>
            <person name="Zhao L."/>
            <person name="Wei J."/>
            <person name="Que T."/>
            <person name="Du C."/>
            <person name="Cheng J."/>
            <person name="Dai P."/>
            <person name="Han X."/>
            <person name="Huang E."/>
            <person name="Gao Y."/>
            <person name="Liu J."/>
            <person name="Shao H."/>
            <person name="Ye R."/>
            <person name="Li L."/>
            <person name="Wei W."/>
            <person name="Wang X."/>
            <person name="Wang C."/>
            <person name="Yang T."/>
            <person name="Huo Q."/>
            <person name="Li W."/>
            <person name="Guo W."/>
            <person name="Chen H."/>
            <person name="Zhou L."/>
            <person name="Ni X."/>
            <person name="Tian J."/>
            <person name="Zhou Y."/>
            <person name="Sheng Y."/>
            <person name="Liu T."/>
            <person name="Pan Y."/>
            <person name="Xia L."/>
            <person name="Li J."/>
            <person name="Zhao F."/>
            <person name="Cao W."/>
        </authorList>
    </citation>
    <scope>NUCLEOTIDE SEQUENCE</scope>
    <source>
        <strain evidence="1">Dsil-2018</strain>
    </source>
</reference>
<organism evidence="1 2">
    <name type="scientific">Dermacentor silvarum</name>
    <name type="common">Tick</name>
    <dbReference type="NCBI Taxonomy" id="543639"/>
    <lineage>
        <taxon>Eukaryota</taxon>
        <taxon>Metazoa</taxon>
        <taxon>Ecdysozoa</taxon>
        <taxon>Arthropoda</taxon>
        <taxon>Chelicerata</taxon>
        <taxon>Arachnida</taxon>
        <taxon>Acari</taxon>
        <taxon>Parasitiformes</taxon>
        <taxon>Ixodida</taxon>
        <taxon>Ixodoidea</taxon>
        <taxon>Ixodidae</taxon>
        <taxon>Rhipicephalinae</taxon>
        <taxon>Dermacentor</taxon>
    </lineage>
</organism>